<proteinExistence type="predicted"/>
<feature type="region of interest" description="Disordered" evidence="1">
    <location>
        <begin position="172"/>
        <end position="198"/>
    </location>
</feature>
<reference evidence="2 3" key="1">
    <citation type="submission" date="2020-06" db="EMBL/GenBank/DDBJ databases">
        <authorList>
            <person name="Li R."/>
            <person name="Bekaert M."/>
        </authorList>
    </citation>
    <scope>NUCLEOTIDE SEQUENCE [LARGE SCALE GENOMIC DNA]</scope>
    <source>
        <strain evidence="3">wild</strain>
    </source>
</reference>
<feature type="compositionally biased region" description="Polar residues" evidence="1">
    <location>
        <begin position="173"/>
        <end position="184"/>
    </location>
</feature>
<organism evidence="2 3">
    <name type="scientific">Mytilus coruscus</name>
    <name type="common">Sea mussel</name>
    <dbReference type="NCBI Taxonomy" id="42192"/>
    <lineage>
        <taxon>Eukaryota</taxon>
        <taxon>Metazoa</taxon>
        <taxon>Spiralia</taxon>
        <taxon>Lophotrochozoa</taxon>
        <taxon>Mollusca</taxon>
        <taxon>Bivalvia</taxon>
        <taxon>Autobranchia</taxon>
        <taxon>Pteriomorphia</taxon>
        <taxon>Mytilida</taxon>
        <taxon>Mytiloidea</taxon>
        <taxon>Mytilidae</taxon>
        <taxon>Mytilinae</taxon>
        <taxon>Mytilus</taxon>
    </lineage>
</organism>
<accession>A0A6J8CJD9</accession>
<evidence type="ECO:0000313" key="3">
    <source>
        <dbReference type="Proteomes" id="UP000507470"/>
    </source>
</evidence>
<dbReference type="AlphaFoldDB" id="A0A6J8CJD9"/>
<protein>
    <submittedName>
        <fullName evidence="2">Uncharacterized protein</fullName>
    </submittedName>
</protein>
<sequence>MGSIANCTLSKRAEFLENISVAKSLKDSLLKSPLSDKMFGLLVRRVQEELSKNPPLVKFNVQVNNGKRSVNATSSSTSTSASGGPSSSAKKGKNNYGKPQNKSHNSGKSSEIETVNVRSAETDTVVENGTLKLQENNAHFSNIYFDQVDLEDLNKVTKLSEISEPRLFEIMKTNGTDTTMSTRNDNPEHSAESDEYEK</sequence>
<keyword evidence="3" id="KW-1185">Reference proteome</keyword>
<feature type="compositionally biased region" description="Polar residues" evidence="1">
    <location>
        <begin position="97"/>
        <end position="119"/>
    </location>
</feature>
<gene>
    <name evidence="2" type="ORF">MCOR_31091</name>
</gene>
<evidence type="ECO:0000256" key="1">
    <source>
        <dbReference type="SAM" id="MobiDB-lite"/>
    </source>
</evidence>
<feature type="compositionally biased region" description="Low complexity" evidence="1">
    <location>
        <begin position="71"/>
        <end position="89"/>
    </location>
</feature>
<feature type="compositionally biased region" description="Basic and acidic residues" evidence="1">
    <location>
        <begin position="185"/>
        <end position="198"/>
    </location>
</feature>
<feature type="region of interest" description="Disordered" evidence="1">
    <location>
        <begin position="68"/>
        <end position="121"/>
    </location>
</feature>
<dbReference type="EMBL" id="CACVKT020005628">
    <property type="protein sequence ID" value="CAC5396548.1"/>
    <property type="molecule type" value="Genomic_DNA"/>
</dbReference>
<dbReference type="Proteomes" id="UP000507470">
    <property type="component" value="Unassembled WGS sequence"/>
</dbReference>
<name>A0A6J8CJD9_MYTCO</name>
<evidence type="ECO:0000313" key="2">
    <source>
        <dbReference type="EMBL" id="CAC5396548.1"/>
    </source>
</evidence>